<gene>
    <name evidence="11" type="ORF">EDD68_1225</name>
</gene>
<dbReference type="RefSeq" id="WP_132372680.1">
    <property type="nucleotide sequence ID" value="NZ_SMAN01000022.1"/>
</dbReference>
<keyword evidence="3" id="KW-0808">Transferase</keyword>
<evidence type="ECO:0000256" key="8">
    <source>
        <dbReference type="ARBA" id="ARBA00022842"/>
    </source>
</evidence>
<keyword evidence="12" id="KW-1185">Reference proteome</keyword>
<comment type="cofactor">
    <cofactor evidence="1">
        <name>Mg(2+)</name>
        <dbReference type="ChEBI" id="CHEBI:18420"/>
    </cofactor>
</comment>
<dbReference type="InterPro" id="IPR052038">
    <property type="entry name" value="Type-VII_TA_antitoxin"/>
</dbReference>
<comment type="similarity">
    <text evidence="9">Belongs to the MntA antitoxin family.</text>
</comment>
<evidence type="ECO:0000259" key="10">
    <source>
        <dbReference type="Pfam" id="PF01909"/>
    </source>
</evidence>
<dbReference type="GO" id="GO:0016779">
    <property type="term" value="F:nucleotidyltransferase activity"/>
    <property type="evidence" value="ECO:0007669"/>
    <property type="project" value="UniProtKB-KW"/>
</dbReference>
<name>A0A4R3MQQ5_9BACI</name>
<keyword evidence="8" id="KW-0460">Magnesium</keyword>
<protein>
    <recommendedName>
        <fullName evidence="10">Polymerase nucleotidyl transferase domain-containing protein</fullName>
    </recommendedName>
</protein>
<dbReference type="InterPro" id="IPR002934">
    <property type="entry name" value="Polymerase_NTP_transf_dom"/>
</dbReference>
<dbReference type="InterPro" id="IPR043519">
    <property type="entry name" value="NT_sf"/>
</dbReference>
<dbReference type="GO" id="GO:0046872">
    <property type="term" value="F:metal ion binding"/>
    <property type="evidence" value="ECO:0007669"/>
    <property type="project" value="UniProtKB-KW"/>
</dbReference>
<evidence type="ECO:0000313" key="12">
    <source>
        <dbReference type="Proteomes" id="UP000294650"/>
    </source>
</evidence>
<dbReference type="PANTHER" id="PTHR33571">
    <property type="entry name" value="SSL8005 PROTEIN"/>
    <property type="match status" value="1"/>
</dbReference>
<keyword evidence="4" id="KW-0548">Nucleotidyltransferase</keyword>
<evidence type="ECO:0000256" key="5">
    <source>
        <dbReference type="ARBA" id="ARBA00022723"/>
    </source>
</evidence>
<sequence length="95" mass="11060">MLYDDLQEKRDLILRSANKNGIQKIRVFGSAARREDDPSSDLDLLVTFEGGRSLFDLIRFKNEMEELLNVKVDVVTEHSIHRNMKDRVKNEAIEL</sequence>
<evidence type="ECO:0000256" key="9">
    <source>
        <dbReference type="ARBA" id="ARBA00038276"/>
    </source>
</evidence>
<keyword evidence="6" id="KW-0547">Nucleotide-binding</keyword>
<dbReference type="SUPFAM" id="SSF81301">
    <property type="entry name" value="Nucleotidyltransferase"/>
    <property type="match status" value="1"/>
</dbReference>
<keyword evidence="2" id="KW-1277">Toxin-antitoxin system</keyword>
<keyword evidence="5" id="KW-0479">Metal-binding</keyword>
<reference evidence="11 12" key="1">
    <citation type="submission" date="2019-03" db="EMBL/GenBank/DDBJ databases">
        <title>Genomic Encyclopedia of Type Strains, Phase IV (KMG-IV): sequencing the most valuable type-strain genomes for metagenomic binning, comparative biology and taxonomic classification.</title>
        <authorList>
            <person name="Goeker M."/>
        </authorList>
    </citation>
    <scope>NUCLEOTIDE SEQUENCE [LARGE SCALE GENOMIC DNA]</scope>
    <source>
        <strain evidence="11 12">DSM 25894</strain>
    </source>
</reference>
<feature type="domain" description="Polymerase nucleotidyl transferase" evidence="10">
    <location>
        <begin position="16"/>
        <end position="92"/>
    </location>
</feature>
<accession>A0A4R3MQQ5</accession>
<proteinExistence type="inferred from homology"/>
<dbReference type="Pfam" id="PF01909">
    <property type="entry name" value="NTP_transf_2"/>
    <property type="match status" value="1"/>
</dbReference>
<dbReference type="CDD" id="cd05403">
    <property type="entry name" value="NT_KNTase_like"/>
    <property type="match status" value="1"/>
</dbReference>
<comment type="caution">
    <text evidence="11">The sequence shown here is derived from an EMBL/GenBank/DDBJ whole genome shotgun (WGS) entry which is preliminary data.</text>
</comment>
<dbReference type="GO" id="GO:0005524">
    <property type="term" value="F:ATP binding"/>
    <property type="evidence" value="ECO:0007669"/>
    <property type="project" value="UniProtKB-KW"/>
</dbReference>
<dbReference type="AlphaFoldDB" id="A0A4R3MQQ5"/>
<dbReference type="Proteomes" id="UP000294650">
    <property type="component" value="Unassembled WGS sequence"/>
</dbReference>
<dbReference type="EMBL" id="SMAN01000022">
    <property type="protein sequence ID" value="TCT18243.1"/>
    <property type="molecule type" value="Genomic_DNA"/>
</dbReference>
<dbReference type="PANTHER" id="PTHR33571:SF12">
    <property type="entry name" value="BSL3053 PROTEIN"/>
    <property type="match status" value="1"/>
</dbReference>
<evidence type="ECO:0000256" key="6">
    <source>
        <dbReference type="ARBA" id="ARBA00022741"/>
    </source>
</evidence>
<evidence type="ECO:0000256" key="3">
    <source>
        <dbReference type="ARBA" id="ARBA00022679"/>
    </source>
</evidence>
<evidence type="ECO:0000256" key="2">
    <source>
        <dbReference type="ARBA" id="ARBA00022649"/>
    </source>
</evidence>
<evidence type="ECO:0000313" key="11">
    <source>
        <dbReference type="EMBL" id="TCT18243.1"/>
    </source>
</evidence>
<organism evidence="11 12">
    <name type="scientific">Melghiribacillus thermohalophilus</name>
    <dbReference type="NCBI Taxonomy" id="1324956"/>
    <lineage>
        <taxon>Bacteria</taxon>
        <taxon>Bacillati</taxon>
        <taxon>Bacillota</taxon>
        <taxon>Bacilli</taxon>
        <taxon>Bacillales</taxon>
        <taxon>Bacillaceae</taxon>
        <taxon>Melghiribacillus</taxon>
    </lineage>
</organism>
<evidence type="ECO:0000256" key="1">
    <source>
        <dbReference type="ARBA" id="ARBA00001946"/>
    </source>
</evidence>
<dbReference type="Gene3D" id="3.30.460.10">
    <property type="entry name" value="Beta Polymerase, domain 2"/>
    <property type="match status" value="1"/>
</dbReference>
<evidence type="ECO:0000256" key="4">
    <source>
        <dbReference type="ARBA" id="ARBA00022695"/>
    </source>
</evidence>
<evidence type="ECO:0000256" key="7">
    <source>
        <dbReference type="ARBA" id="ARBA00022840"/>
    </source>
</evidence>
<dbReference type="OrthoDB" id="9809668at2"/>
<keyword evidence="7" id="KW-0067">ATP-binding</keyword>